<evidence type="ECO:0000313" key="2">
    <source>
        <dbReference type="Proteomes" id="UP000277577"/>
    </source>
</evidence>
<reference evidence="1 2" key="1">
    <citation type="submission" date="2018-12" db="EMBL/GenBank/DDBJ databases">
        <authorList>
            <consortium name="Pathogen Informatics"/>
        </authorList>
    </citation>
    <scope>NUCLEOTIDE SEQUENCE [LARGE SCALE GENOMIC DNA]</scope>
    <source>
        <strain evidence="1 2">NCTC11976</strain>
    </source>
</reference>
<dbReference type="EMBL" id="LR134173">
    <property type="protein sequence ID" value="VEB37255.1"/>
    <property type="molecule type" value="Genomic_DNA"/>
</dbReference>
<dbReference type="PANTHER" id="PTHR45661">
    <property type="entry name" value="SURFACE ANTIGEN"/>
    <property type="match status" value="1"/>
</dbReference>
<organism evidence="1 2">
    <name type="scientific">Legionella cherrii</name>
    <dbReference type="NCBI Taxonomy" id="28084"/>
    <lineage>
        <taxon>Bacteria</taxon>
        <taxon>Pseudomonadati</taxon>
        <taxon>Pseudomonadota</taxon>
        <taxon>Gammaproteobacteria</taxon>
        <taxon>Legionellales</taxon>
        <taxon>Legionellaceae</taxon>
        <taxon>Legionella</taxon>
    </lineage>
</organism>
<dbReference type="PANTHER" id="PTHR45661:SF3">
    <property type="entry name" value="IG-LIKE DOMAIN-CONTAINING PROTEIN"/>
    <property type="match status" value="1"/>
</dbReference>
<evidence type="ECO:0000313" key="1">
    <source>
        <dbReference type="EMBL" id="VEB37255.1"/>
    </source>
</evidence>
<dbReference type="InterPro" id="IPR053139">
    <property type="entry name" value="Surface_bspA-like"/>
</dbReference>
<name>A0ABY6T6U2_9GAMM</name>
<evidence type="ECO:0008006" key="3">
    <source>
        <dbReference type="Google" id="ProtNLM"/>
    </source>
</evidence>
<sequence>MKLSDNGKILLKVTEEDINEEGSFDIPAGVSTIGEEAFRDCSKLKHLIIPEGVVSIKSSAFMYCSELQSIVIPPGVTSIEGYAFYGCSGIRSLVIPKGVNRIQIRTFHGCSGLESIIIPQGVTAIEFGAFYGCSRLQSIIIPEGVTSIGAGAFNGCSELQRISIPKGVSTIGNQSFMDCTRLQRITIPEQVTSINYEAFYRCSRLETITIQEGIISIDKSAFSECPRLQNIVIASQSEAVRERISGLLPKPLKNRVILKELAEEVFKFRDAELSRLVQIPETNPLFRFFHMKSRHSSRVPGENGVEQECRKLPDELLQTINCFSDDNRYYQKARRRIMRLTLPANAEALQDYKNKVTAIVNECVSKAKEFTHHVNAAKDQGSIHRAEESRTRVALIR</sequence>
<proteinExistence type="predicted"/>
<keyword evidence="2" id="KW-1185">Reference proteome</keyword>
<dbReference type="Proteomes" id="UP000277577">
    <property type="component" value="Chromosome"/>
</dbReference>
<dbReference type="InterPro" id="IPR026906">
    <property type="entry name" value="LRR_5"/>
</dbReference>
<dbReference type="InterPro" id="IPR032675">
    <property type="entry name" value="LRR_dom_sf"/>
</dbReference>
<dbReference type="RefSeq" id="WP_051544424.1">
    <property type="nucleotide sequence ID" value="NZ_CAAAIT010000001.1"/>
</dbReference>
<dbReference type="SUPFAM" id="SSF52058">
    <property type="entry name" value="L domain-like"/>
    <property type="match status" value="1"/>
</dbReference>
<gene>
    <name evidence="1" type="ORF">NCTC11976_02122</name>
</gene>
<accession>A0ABY6T6U2</accession>
<dbReference type="Pfam" id="PF13306">
    <property type="entry name" value="LRR_5"/>
    <property type="match status" value="1"/>
</dbReference>
<dbReference type="Gene3D" id="3.80.10.10">
    <property type="entry name" value="Ribonuclease Inhibitor"/>
    <property type="match status" value="2"/>
</dbReference>
<protein>
    <recommendedName>
        <fullName evidence="3">Leucine-rich repeat domain-containing protein</fullName>
    </recommendedName>
</protein>